<dbReference type="PRINTS" id="PR00455">
    <property type="entry name" value="HTHTETR"/>
</dbReference>
<dbReference type="Pfam" id="PF00440">
    <property type="entry name" value="TetR_N"/>
    <property type="match status" value="1"/>
</dbReference>
<dbReference type="Proteomes" id="UP001156690">
    <property type="component" value="Unassembled WGS sequence"/>
</dbReference>
<evidence type="ECO:0000256" key="2">
    <source>
        <dbReference type="PROSITE-ProRule" id="PRU00335"/>
    </source>
</evidence>
<name>A0AAV5NLY7_9VIBR</name>
<comment type="caution">
    <text evidence="4">The sequence shown here is derived from an EMBL/GenBank/DDBJ whole genome shotgun (WGS) entry which is preliminary data.</text>
</comment>
<dbReference type="PROSITE" id="PS50977">
    <property type="entry name" value="HTH_TETR_2"/>
    <property type="match status" value="1"/>
</dbReference>
<dbReference type="AlphaFoldDB" id="A0AAV5NLY7"/>
<reference evidence="5" key="1">
    <citation type="journal article" date="2019" name="Int. J. Syst. Evol. Microbiol.">
        <title>The Global Catalogue of Microorganisms (GCM) 10K type strain sequencing project: providing services to taxonomists for standard genome sequencing and annotation.</title>
        <authorList>
            <consortium name="The Broad Institute Genomics Platform"/>
            <consortium name="The Broad Institute Genome Sequencing Center for Infectious Disease"/>
            <person name="Wu L."/>
            <person name="Ma J."/>
        </authorList>
    </citation>
    <scope>NUCLEOTIDE SEQUENCE [LARGE SCALE GENOMIC DNA]</scope>
    <source>
        <strain evidence="5">NBRC 15640</strain>
    </source>
</reference>
<dbReference type="SUPFAM" id="SSF48498">
    <property type="entry name" value="Tetracyclin repressor-like, C-terminal domain"/>
    <property type="match status" value="1"/>
</dbReference>
<accession>A0AAV5NLY7</accession>
<gene>
    <name evidence="4" type="ORF">GCM10007932_08780</name>
</gene>
<evidence type="ECO:0000313" key="4">
    <source>
        <dbReference type="EMBL" id="GLQ71518.1"/>
    </source>
</evidence>
<proteinExistence type="predicted"/>
<feature type="domain" description="HTH tetR-type" evidence="3">
    <location>
        <begin position="16"/>
        <end position="75"/>
    </location>
</feature>
<dbReference type="InterPro" id="IPR001647">
    <property type="entry name" value="HTH_TetR"/>
</dbReference>
<evidence type="ECO:0000313" key="5">
    <source>
        <dbReference type="Proteomes" id="UP001156690"/>
    </source>
</evidence>
<dbReference type="InterPro" id="IPR036271">
    <property type="entry name" value="Tet_transcr_reg_TetR-rel_C_sf"/>
</dbReference>
<dbReference type="InterPro" id="IPR009057">
    <property type="entry name" value="Homeodomain-like_sf"/>
</dbReference>
<dbReference type="EMBL" id="BSNX01000007">
    <property type="protein sequence ID" value="GLQ71518.1"/>
    <property type="molecule type" value="Genomic_DNA"/>
</dbReference>
<keyword evidence="5" id="KW-1185">Reference proteome</keyword>
<dbReference type="GO" id="GO:0003677">
    <property type="term" value="F:DNA binding"/>
    <property type="evidence" value="ECO:0007669"/>
    <property type="project" value="UniProtKB-UniRule"/>
</dbReference>
<protein>
    <submittedName>
        <fullName evidence="4">TetR family transcriptional regulator</fullName>
    </submittedName>
</protein>
<organism evidence="4 5">
    <name type="scientific">Vibrio penaeicida</name>
    <dbReference type="NCBI Taxonomy" id="104609"/>
    <lineage>
        <taxon>Bacteria</taxon>
        <taxon>Pseudomonadati</taxon>
        <taxon>Pseudomonadota</taxon>
        <taxon>Gammaproteobacteria</taxon>
        <taxon>Vibrionales</taxon>
        <taxon>Vibrionaceae</taxon>
        <taxon>Vibrio</taxon>
    </lineage>
</organism>
<dbReference type="SUPFAM" id="SSF46689">
    <property type="entry name" value="Homeodomain-like"/>
    <property type="match status" value="1"/>
</dbReference>
<sequence>MTVKKKRGRPTGNKPQLNSEAILSTAKALLKEQGKLPSIRGVATALEVDAMAIYYYFENKYALLEAITTSLIEEIYMPTSTLEWEAELKALCASYVSLLDTYPGLLETLLTMSSTSPAEVFFERFKLVTQPLELNDEQEKQALDLLGDYLHGFALAMNCNQDKDALNIQMLDGALALYCIALKNIHQSD</sequence>
<dbReference type="RefSeq" id="WP_126610214.1">
    <property type="nucleotide sequence ID" value="NZ_AP025144.1"/>
</dbReference>
<keyword evidence="1 2" id="KW-0238">DNA-binding</keyword>
<evidence type="ECO:0000256" key="1">
    <source>
        <dbReference type="ARBA" id="ARBA00023125"/>
    </source>
</evidence>
<feature type="DNA-binding region" description="H-T-H motif" evidence="2">
    <location>
        <begin position="38"/>
        <end position="57"/>
    </location>
</feature>
<evidence type="ECO:0000259" key="3">
    <source>
        <dbReference type="PROSITE" id="PS50977"/>
    </source>
</evidence>
<dbReference type="Gene3D" id="1.10.357.10">
    <property type="entry name" value="Tetracycline Repressor, domain 2"/>
    <property type="match status" value="1"/>
</dbReference>